<evidence type="ECO:0000313" key="4">
    <source>
        <dbReference type="Proteomes" id="UP001303222"/>
    </source>
</evidence>
<name>A0AAN6NTX8_9PEZI</name>
<protein>
    <recommendedName>
        <fullName evidence="5">Extracellular membrane protein CFEM domain-containing protein</fullName>
    </recommendedName>
</protein>
<feature type="transmembrane region" description="Helical" evidence="1">
    <location>
        <begin position="77"/>
        <end position="99"/>
    </location>
</feature>
<evidence type="ECO:0008006" key="5">
    <source>
        <dbReference type="Google" id="ProtNLM"/>
    </source>
</evidence>
<feature type="transmembrane region" description="Helical" evidence="1">
    <location>
        <begin position="265"/>
        <end position="292"/>
    </location>
</feature>
<evidence type="ECO:0000256" key="2">
    <source>
        <dbReference type="SAM" id="SignalP"/>
    </source>
</evidence>
<comment type="caution">
    <text evidence="3">The sequence shown here is derived from an EMBL/GenBank/DDBJ whole genome shotgun (WGS) entry which is preliminary data.</text>
</comment>
<keyword evidence="1" id="KW-0812">Transmembrane</keyword>
<feature type="signal peptide" evidence="2">
    <location>
        <begin position="1"/>
        <end position="24"/>
    </location>
</feature>
<dbReference type="Proteomes" id="UP001303222">
    <property type="component" value="Unassembled WGS sequence"/>
</dbReference>
<keyword evidence="2" id="KW-0732">Signal</keyword>
<evidence type="ECO:0000256" key="1">
    <source>
        <dbReference type="SAM" id="Phobius"/>
    </source>
</evidence>
<proteinExistence type="predicted"/>
<keyword evidence="1" id="KW-0472">Membrane</keyword>
<gene>
    <name evidence="3" type="ORF">QBC32DRAFT_406127</name>
</gene>
<feature type="chain" id="PRO_5043021617" description="Extracellular membrane protein CFEM domain-containing protein" evidence="2">
    <location>
        <begin position="25"/>
        <end position="297"/>
    </location>
</feature>
<keyword evidence="4" id="KW-1185">Reference proteome</keyword>
<reference evidence="3" key="1">
    <citation type="journal article" date="2023" name="Mol. Phylogenet. Evol.">
        <title>Genome-scale phylogeny and comparative genomics of the fungal order Sordariales.</title>
        <authorList>
            <person name="Hensen N."/>
            <person name="Bonometti L."/>
            <person name="Westerberg I."/>
            <person name="Brannstrom I.O."/>
            <person name="Guillou S."/>
            <person name="Cros-Aarteil S."/>
            <person name="Calhoun S."/>
            <person name="Haridas S."/>
            <person name="Kuo A."/>
            <person name="Mondo S."/>
            <person name="Pangilinan J."/>
            <person name="Riley R."/>
            <person name="LaButti K."/>
            <person name="Andreopoulos B."/>
            <person name="Lipzen A."/>
            <person name="Chen C."/>
            <person name="Yan M."/>
            <person name="Daum C."/>
            <person name="Ng V."/>
            <person name="Clum A."/>
            <person name="Steindorff A."/>
            <person name="Ohm R.A."/>
            <person name="Martin F."/>
            <person name="Silar P."/>
            <person name="Natvig D.O."/>
            <person name="Lalanne C."/>
            <person name="Gautier V."/>
            <person name="Ament-Velasquez S.L."/>
            <person name="Kruys A."/>
            <person name="Hutchinson M.I."/>
            <person name="Powell A.J."/>
            <person name="Barry K."/>
            <person name="Miller A.N."/>
            <person name="Grigoriev I.V."/>
            <person name="Debuchy R."/>
            <person name="Gladieux P."/>
            <person name="Hiltunen Thoren M."/>
            <person name="Johannesson H."/>
        </authorList>
    </citation>
    <scope>NUCLEOTIDE SEQUENCE</scope>
    <source>
        <strain evidence="3">CBS 626.80</strain>
    </source>
</reference>
<keyword evidence="1" id="KW-1133">Transmembrane helix</keyword>
<accession>A0AAN6NTX8</accession>
<dbReference type="AlphaFoldDB" id="A0AAN6NTX8"/>
<sequence>MSSSPAASLGVLMFLRLSLRCATAMPPLRHSLLALPAVPPALSSKFPVLCLPYPAPSLSPVLSPARPMAATMMSPPSLLSLLLLLVSLLVSLLASLPLLSRPPPLPLSLPATPLSCVARRAGLVLPNTLPCPRALFDIIAKAGLQVGCAAGDPKCECSKNEEIQGLVFNDVVAAYGVLGGLDVIKAVTALCECDAAQPTFNACDGNSGPSASVPVPGGRDSTTTITTTDIVIPHCSTSTSNVVVVPSSTAVPGPEPSDATPPPPVVAGASMMMASTGCVALMAAVFAALLIYEIMIN</sequence>
<dbReference type="EMBL" id="MU859138">
    <property type="protein sequence ID" value="KAK3951810.1"/>
    <property type="molecule type" value="Genomic_DNA"/>
</dbReference>
<reference evidence="3" key="2">
    <citation type="submission" date="2023-06" db="EMBL/GenBank/DDBJ databases">
        <authorList>
            <consortium name="Lawrence Berkeley National Laboratory"/>
            <person name="Mondo S.J."/>
            <person name="Hensen N."/>
            <person name="Bonometti L."/>
            <person name="Westerberg I."/>
            <person name="Brannstrom I.O."/>
            <person name="Guillou S."/>
            <person name="Cros-Aarteil S."/>
            <person name="Calhoun S."/>
            <person name="Haridas S."/>
            <person name="Kuo A."/>
            <person name="Pangilinan J."/>
            <person name="Riley R."/>
            <person name="Labutti K."/>
            <person name="Andreopoulos B."/>
            <person name="Lipzen A."/>
            <person name="Chen C."/>
            <person name="Yanf M."/>
            <person name="Daum C."/>
            <person name="Ng V."/>
            <person name="Clum A."/>
            <person name="Steindorff A."/>
            <person name="Ohm R."/>
            <person name="Martin F."/>
            <person name="Silar P."/>
            <person name="Natvig D."/>
            <person name="Lalanne C."/>
            <person name="Gautier V."/>
            <person name="Ament-Velasquez S.L."/>
            <person name="Kruys A."/>
            <person name="Hutchinson M.I."/>
            <person name="Powell A.J."/>
            <person name="Barry K."/>
            <person name="Miller A.N."/>
            <person name="Grigoriev I.V."/>
            <person name="Debuchy R."/>
            <person name="Gladieux P."/>
            <person name="Thoren M.H."/>
            <person name="Johannesson H."/>
        </authorList>
    </citation>
    <scope>NUCLEOTIDE SEQUENCE</scope>
    <source>
        <strain evidence="3">CBS 626.80</strain>
    </source>
</reference>
<organism evidence="3 4">
    <name type="scientific">Pseudoneurospora amorphoporcata</name>
    <dbReference type="NCBI Taxonomy" id="241081"/>
    <lineage>
        <taxon>Eukaryota</taxon>
        <taxon>Fungi</taxon>
        <taxon>Dikarya</taxon>
        <taxon>Ascomycota</taxon>
        <taxon>Pezizomycotina</taxon>
        <taxon>Sordariomycetes</taxon>
        <taxon>Sordariomycetidae</taxon>
        <taxon>Sordariales</taxon>
        <taxon>Sordariaceae</taxon>
        <taxon>Pseudoneurospora</taxon>
    </lineage>
</organism>
<evidence type="ECO:0000313" key="3">
    <source>
        <dbReference type="EMBL" id="KAK3951810.1"/>
    </source>
</evidence>